<protein>
    <submittedName>
        <fullName evidence="5">Diguanylate phosphodiesterase</fullName>
    </submittedName>
</protein>
<sequence>MSYEYRNDANARGGQQPAVDAGLMQLMRSAAYSIEAPTAVLYRLQDDWLSPTVRIGAQAAASGVKRPAAWAEPSAPGVDRALLIANDTERQTDWAVPEIADGSGSRPRFAVFVPVRDHVRRLLGALLITDSRARAGLSAAQTYVLETHGVQIARQLTAPDGGAGVAEPPLPGPYGERLRLLESVVVNANDAVLITEAEPIDRPGPRIVYCNAAFTRTTGYAEADVLGDTPRILQGADTDRAALDRLRAALEHWRPIEIELRNYRRDGAPFWVELSIVPVADEHGWFTHWVSVQRDVSERKQAEAVANQARIVHAEKIALQAKLAERQRMEESLKYAASHDDLTGLRNRANVMDSLESLLSGNDAGGPAASGYVLFMDLDRFKLVNDSLGHRSGDLLLMEMARRLECCVGDADTLARVGGDEFVIVQRSAVDESDAVALAERVLERLRAPFRIQGQDLFTSASIGLVAIGRGHDTPEALLRDADIAMYAAKFKGHGQYSLYTDSMRSEVIETLALQNDIRQALAEDQFTLHYQPIYDPTTGRFDEVEALARWCHPQRGDVPPAVFMSIAEEIGVVVELGGRLLELACAQVAAWNAQLDNRELGVSVNVSVSQLRHHGFLDRLASILSVTGLPARLLQLEITETLFLQNDGRVAELLMRLRARGVRVALDDFGTGYSALAYIDQYEIDTIKIDRSFVLRMLRYDRTLAIVRAIIDLGRTLSLQITAEGIETEDQLARIRELGCPRAQGFLLARPMPPERLAELLSID</sequence>
<dbReference type="Gene3D" id="3.30.450.20">
    <property type="entry name" value="PAS domain"/>
    <property type="match status" value="1"/>
</dbReference>
<dbReference type="PROSITE" id="PS50113">
    <property type="entry name" value="PAC"/>
    <property type="match status" value="1"/>
</dbReference>
<keyword evidence="6" id="KW-1185">Reference proteome</keyword>
<dbReference type="InterPro" id="IPR001633">
    <property type="entry name" value="EAL_dom"/>
</dbReference>
<dbReference type="CDD" id="cd00130">
    <property type="entry name" value="PAS"/>
    <property type="match status" value="1"/>
</dbReference>
<organism evidence="5 6">
    <name type="scientific">Salinisphaera orenii MK-B5</name>
    <dbReference type="NCBI Taxonomy" id="856730"/>
    <lineage>
        <taxon>Bacteria</taxon>
        <taxon>Pseudomonadati</taxon>
        <taxon>Pseudomonadota</taxon>
        <taxon>Gammaproteobacteria</taxon>
        <taxon>Salinisphaerales</taxon>
        <taxon>Salinisphaeraceae</taxon>
        <taxon>Salinisphaera</taxon>
    </lineage>
</organism>
<feature type="domain" description="PAS" evidence="1">
    <location>
        <begin position="177"/>
        <end position="229"/>
    </location>
</feature>
<dbReference type="AlphaFoldDB" id="A0A423PTD8"/>
<dbReference type="CDD" id="cd01948">
    <property type="entry name" value="EAL"/>
    <property type="match status" value="1"/>
</dbReference>
<dbReference type="Proteomes" id="UP000283993">
    <property type="component" value="Unassembled WGS sequence"/>
</dbReference>
<dbReference type="CDD" id="cd01949">
    <property type="entry name" value="GGDEF"/>
    <property type="match status" value="1"/>
</dbReference>
<dbReference type="InterPro" id="IPR001610">
    <property type="entry name" value="PAC"/>
</dbReference>
<evidence type="ECO:0000313" key="6">
    <source>
        <dbReference type="Proteomes" id="UP000283993"/>
    </source>
</evidence>
<dbReference type="NCBIfam" id="TIGR00254">
    <property type="entry name" value="GGDEF"/>
    <property type="match status" value="1"/>
</dbReference>
<dbReference type="SUPFAM" id="SSF55785">
    <property type="entry name" value="PYP-like sensor domain (PAS domain)"/>
    <property type="match status" value="1"/>
</dbReference>
<dbReference type="InterPro" id="IPR000700">
    <property type="entry name" value="PAS-assoc_C"/>
</dbReference>
<dbReference type="InterPro" id="IPR052155">
    <property type="entry name" value="Biofilm_reg_signaling"/>
</dbReference>
<evidence type="ECO:0000259" key="1">
    <source>
        <dbReference type="PROSITE" id="PS50112"/>
    </source>
</evidence>
<evidence type="ECO:0000259" key="3">
    <source>
        <dbReference type="PROSITE" id="PS50883"/>
    </source>
</evidence>
<dbReference type="InterPro" id="IPR035965">
    <property type="entry name" value="PAS-like_dom_sf"/>
</dbReference>
<dbReference type="InterPro" id="IPR035919">
    <property type="entry name" value="EAL_sf"/>
</dbReference>
<dbReference type="PROSITE" id="PS50883">
    <property type="entry name" value="EAL"/>
    <property type="match status" value="1"/>
</dbReference>
<feature type="domain" description="EAL" evidence="3">
    <location>
        <begin position="511"/>
        <end position="765"/>
    </location>
</feature>
<evidence type="ECO:0000313" key="5">
    <source>
        <dbReference type="EMBL" id="ROO28880.1"/>
    </source>
</evidence>
<evidence type="ECO:0000259" key="4">
    <source>
        <dbReference type="PROSITE" id="PS50887"/>
    </source>
</evidence>
<dbReference type="RefSeq" id="WP_221179880.1">
    <property type="nucleotide sequence ID" value="NZ_AYKH01000007.1"/>
</dbReference>
<dbReference type="InterPro" id="IPR000160">
    <property type="entry name" value="GGDEF_dom"/>
</dbReference>
<name>A0A423PTD8_9GAMM</name>
<dbReference type="EMBL" id="AYKH01000007">
    <property type="protein sequence ID" value="ROO28880.1"/>
    <property type="molecule type" value="Genomic_DNA"/>
</dbReference>
<dbReference type="SMART" id="SM00086">
    <property type="entry name" value="PAC"/>
    <property type="match status" value="1"/>
</dbReference>
<dbReference type="SUPFAM" id="SSF55073">
    <property type="entry name" value="Nucleotide cyclase"/>
    <property type="match status" value="1"/>
</dbReference>
<dbReference type="NCBIfam" id="TIGR00229">
    <property type="entry name" value="sensory_box"/>
    <property type="match status" value="1"/>
</dbReference>
<gene>
    <name evidence="5" type="ORF">SAOR_05125</name>
</gene>
<dbReference type="SMART" id="SM00052">
    <property type="entry name" value="EAL"/>
    <property type="match status" value="1"/>
</dbReference>
<dbReference type="InterPro" id="IPR043128">
    <property type="entry name" value="Rev_trsase/Diguanyl_cyclase"/>
</dbReference>
<dbReference type="PROSITE" id="PS50112">
    <property type="entry name" value="PAS"/>
    <property type="match status" value="1"/>
</dbReference>
<feature type="domain" description="GGDEF" evidence="4">
    <location>
        <begin position="369"/>
        <end position="502"/>
    </location>
</feature>
<dbReference type="Gene3D" id="3.30.70.270">
    <property type="match status" value="1"/>
</dbReference>
<dbReference type="PANTHER" id="PTHR44757">
    <property type="entry name" value="DIGUANYLATE CYCLASE DGCP"/>
    <property type="match status" value="1"/>
</dbReference>
<dbReference type="SMART" id="SM00267">
    <property type="entry name" value="GGDEF"/>
    <property type="match status" value="1"/>
</dbReference>
<dbReference type="PROSITE" id="PS50887">
    <property type="entry name" value="GGDEF"/>
    <property type="match status" value="1"/>
</dbReference>
<proteinExistence type="predicted"/>
<accession>A0A423PTD8</accession>
<dbReference type="Pfam" id="PF00563">
    <property type="entry name" value="EAL"/>
    <property type="match status" value="1"/>
</dbReference>
<dbReference type="InterPro" id="IPR029787">
    <property type="entry name" value="Nucleotide_cyclase"/>
</dbReference>
<reference evidence="5 6" key="1">
    <citation type="submission" date="2013-10" db="EMBL/GenBank/DDBJ databases">
        <title>Salinisphaera orenii MK-B5 Genome Sequencing.</title>
        <authorList>
            <person name="Lai Q."/>
            <person name="Li C."/>
            <person name="Shao Z."/>
        </authorList>
    </citation>
    <scope>NUCLEOTIDE SEQUENCE [LARGE SCALE GENOMIC DNA]</scope>
    <source>
        <strain evidence="5 6">MK-B5</strain>
    </source>
</reference>
<feature type="domain" description="PAC" evidence="2">
    <location>
        <begin position="254"/>
        <end position="308"/>
    </location>
</feature>
<dbReference type="Gene3D" id="3.20.20.450">
    <property type="entry name" value="EAL domain"/>
    <property type="match status" value="1"/>
</dbReference>
<dbReference type="SUPFAM" id="SSF141868">
    <property type="entry name" value="EAL domain-like"/>
    <property type="match status" value="1"/>
</dbReference>
<comment type="caution">
    <text evidence="5">The sequence shown here is derived from an EMBL/GenBank/DDBJ whole genome shotgun (WGS) entry which is preliminary data.</text>
</comment>
<dbReference type="PANTHER" id="PTHR44757:SF2">
    <property type="entry name" value="BIOFILM ARCHITECTURE MAINTENANCE PROTEIN MBAA"/>
    <property type="match status" value="1"/>
</dbReference>
<evidence type="ECO:0000259" key="2">
    <source>
        <dbReference type="PROSITE" id="PS50113"/>
    </source>
</evidence>
<dbReference type="Pfam" id="PF00990">
    <property type="entry name" value="GGDEF"/>
    <property type="match status" value="1"/>
</dbReference>
<dbReference type="InterPro" id="IPR000014">
    <property type="entry name" value="PAS"/>
</dbReference>
<dbReference type="Pfam" id="PF13426">
    <property type="entry name" value="PAS_9"/>
    <property type="match status" value="1"/>
</dbReference>